<dbReference type="EC" id="1.8.3.2" evidence="2"/>
<evidence type="ECO:0000259" key="8">
    <source>
        <dbReference type="PROSITE" id="PS51324"/>
    </source>
</evidence>
<evidence type="ECO:0000256" key="6">
    <source>
        <dbReference type="ARBA" id="ARBA00023157"/>
    </source>
</evidence>
<feature type="transmembrane region" description="Helical" evidence="7">
    <location>
        <begin position="120"/>
        <end position="139"/>
    </location>
</feature>
<organism evidence="9">
    <name type="scientific">viral metagenome</name>
    <dbReference type="NCBI Taxonomy" id="1070528"/>
    <lineage>
        <taxon>unclassified sequences</taxon>
        <taxon>metagenomes</taxon>
        <taxon>organismal metagenomes</taxon>
    </lineage>
</organism>
<dbReference type="InterPro" id="IPR017905">
    <property type="entry name" value="ERV/ALR_sulphydryl_oxidase"/>
</dbReference>
<dbReference type="PANTHER" id="PTHR12645:SF0">
    <property type="entry name" value="FAD-LINKED SULFHYDRYL OXIDASE ALR"/>
    <property type="match status" value="1"/>
</dbReference>
<dbReference type="Gene3D" id="1.20.120.310">
    <property type="entry name" value="ERV/ALR sulfhydryl oxidase domain"/>
    <property type="match status" value="1"/>
</dbReference>
<dbReference type="InterPro" id="IPR039799">
    <property type="entry name" value="ALR/ERV"/>
</dbReference>
<reference evidence="9" key="1">
    <citation type="journal article" date="2020" name="Nature">
        <title>Giant virus diversity and host interactions through global metagenomics.</title>
        <authorList>
            <person name="Schulz F."/>
            <person name="Roux S."/>
            <person name="Paez-Espino D."/>
            <person name="Jungbluth S."/>
            <person name="Walsh D.A."/>
            <person name="Denef V.J."/>
            <person name="McMahon K.D."/>
            <person name="Konstantinidis K.T."/>
            <person name="Eloe-Fadrosh E.A."/>
            <person name="Kyrpides N.C."/>
            <person name="Woyke T."/>
        </authorList>
    </citation>
    <scope>NUCLEOTIDE SEQUENCE</scope>
    <source>
        <strain evidence="9">GVMAG-S-1004661-13</strain>
    </source>
</reference>
<keyword evidence="6" id="KW-1015">Disulfide bond</keyword>
<comment type="cofactor">
    <cofactor evidence="1">
        <name>FAD</name>
        <dbReference type="ChEBI" id="CHEBI:57692"/>
    </cofactor>
</comment>
<dbReference type="GO" id="GO:0005739">
    <property type="term" value="C:mitochondrion"/>
    <property type="evidence" value="ECO:0007669"/>
    <property type="project" value="TreeGrafter"/>
</dbReference>
<evidence type="ECO:0000313" key="9">
    <source>
        <dbReference type="EMBL" id="QHS77430.1"/>
    </source>
</evidence>
<dbReference type="PROSITE" id="PS51324">
    <property type="entry name" value="ERV_ALR"/>
    <property type="match status" value="1"/>
</dbReference>
<dbReference type="EMBL" id="MN740547">
    <property type="protein sequence ID" value="QHS77430.1"/>
    <property type="molecule type" value="Genomic_DNA"/>
</dbReference>
<keyword evidence="5" id="KW-0560">Oxidoreductase</keyword>
<keyword evidence="7" id="KW-1133">Transmembrane helix</keyword>
<dbReference type="Pfam" id="PF04777">
    <property type="entry name" value="Evr1_Alr"/>
    <property type="match status" value="1"/>
</dbReference>
<keyword evidence="3" id="KW-0285">Flavoprotein</keyword>
<proteinExistence type="predicted"/>
<feature type="domain" description="ERV/ALR sulfhydryl oxidase" evidence="8">
    <location>
        <begin position="1"/>
        <end position="104"/>
    </location>
</feature>
<keyword evidence="4" id="KW-0274">FAD</keyword>
<name>A0A6C0AD87_9ZZZZ</name>
<sequence length="141" mass="16855">MDVSPDVWGDYYWFVFYTTALTYKEDPTNQEKDITKTFLMTLGKKLPCNSCSDNFDQHLEKFPLDNEVLKNNNNLLEWVVNIHNEVNKITRSKLVTSDEMKKKYIKIYNQKKINKQCSNYIYIIVFLLVLLSIILYFKLNY</sequence>
<evidence type="ECO:0000256" key="3">
    <source>
        <dbReference type="ARBA" id="ARBA00022630"/>
    </source>
</evidence>
<evidence type="ECO:0000256" key="1">
    <source>
        <dbReference type="ARBA" id="ARBA00001974"/>
    </source>
</evidence>
<evidence type="ECO:0000256" key="5">
    <source>
        <dbReference type="ARBA" id="ARBA00023002"/>
    </source>
</evidence>
<protein>
    <recommendedName>
        <fullName evidence="2">thiol oxidase</fullName>
        <ecNumber evidence="2">1.8.3.2</ecNumber>
    </recommendedName>
</protein>
<dbReference type="SUPFAM" id="SSF69000">
    <property type="entry name" value="FAD-dependent thiol oxidase"/>
    <property type="match status" value="1"/>
</dbReference>
<dbReference type="GO" id="GO:0016971">
    <property type="term" value="F:flavin-dependent sulfhydryl oxidase activity"/>
    <property type="evidence" value="ECO:0007669"/>
    <property type="project" value="InterPro"/>
</dbReference>
<dbReference type="GO" id="GO:0050660">
    <property type="term" value="F:flavin adenine dinucleotide binding"/>
    <property type="evidence" value="ECO:0007669"/>
    <property type="project" value="TreeGrafter"/>
</dbReference>
<keyword evidence="7" id="KW-0812">Transmembrane</keyword>
<dbReference type="InterPro" id="IPR036774">
    <property type="entry name" value="ERV/ALR_sulphydryl_oxid_sf"/>
</dbReference>
<accession>A0A6C0AD87</accession>
<dbReference type="AlphaFoldDB" id="A0A6C0AD87"/>
<evidence type="ECO:0000256" key="2">
    <source>
        <dbReference type="ARBA" id="ARBA00012512"/>
    </source>
</evidence>
<evidence type="ECO:0000256" key="7">
    <source>
        <dbReference type="SAM" id="Phobius"/>
    </source>
</evidence>
<evidence type="ECO:0000256" key="4">
    <source>
        <dbReference type="ARBA" id="ARBA00022827"/>
    </source>
</evidence>
<dbReference type="PANTHER" id="PTHR12645">
    <property type="entry name" value="ALR/ERV"/>
    <property type="match status" value="1"/>
</dbReference>
<keyword evidence="7" id="KW-0472">Membrane</keyword>